<organism evidence="1 2">
    <name type="scientific">Tanacetum coccineum</name>
    <dbReference type="NCBI Taxonomy" id="301880"/>
    <lineage>
        <taxon>Eukaryota</taxon>
        <taxon>Viridiplantae</taxon>
        <taxon>Streptophyta</taxon>
        <taxon>Embryophyta</taxon>
        <taxon>Tracheophyta</taxon>
        <taxon>Spermatophyta</taxon>
        <taxon>Magnoliopsida</taxon>
        <taxon>eudicotyledons</taxon>
        <taxon>Gunneridae</taxon>
        <taxon>Pentapetalae</taxon>
        <taxon>asterids</taxon>
        <taxon>campanulids</taxon>
        <taxon>Asterales</taxon>
        <taxon>Asteraceae</taxon>
        <taxon>Asteroideae</taxon>
        <taxon>Anthemideae</taxon>
        <taxon>Anthemidinae</taxon>
        <taxon>Tanacetum</taxon>
    </lineage>
</organism>
<dbReference type="EMBL" id="BQNB010010013">
    <property type="protein sequence ID" value="GJS71531.1"/>
    <property type="molecule type" value="Genomic_DNA"/>
</dbReference>
<dbReference type="Proteomes" id="UP001151760">
    <property type="component" value="Unassembled WGS sequence"/>
</dbReference>
<protein>
    <submittedName>
        <fullName evidence="1">Uncharacterized protein</fullName>
    </submittedName>
</protein>
<proteinExistence type="predicted"/>
<reference evidence="1" key="2">
    <citation type="submission" date="2022-01" db="EMBL/GenBank/DDBJ databases">
        <authorList>
            <person name="Yamashiro T."/>
            <person name="Shiraishi A."/>
            <person name="Satake H."/>
            <person name="Nakayama K."/>
        </authorList>
    </citation>
    <scope>NUCLEOTIDE SEQUENCE</scope>
</reference>
<sequence length="189" mass="21511">MIRMLQNIDREDLETLWKLVKAKHRNTRPEKGYERVLWGNLKVMFEPDVESEIWRNLQVSAAGTKVNAVGMKVTTAERLQLLEEFLLSVDIRTTNKIILRHCTGNTQDGIDEELSSGDDLNDWLNTEMERRMCGHDKEGEEDALVTILKSLVAMNIDSSSNSKGIAAIVSKLDSLCRDMKKLKENVHAI</sequence>
<evidence type="ECO:0000313" key="2">
    <source>
        <dbReference type="Proteomes" id="UP001151760"/>
    </source>
</evidence>
<accession>A0ABQ4Y1V9</accession>
<name>A0ABQ4Y1V9_9ASTR</name>
<keyword evidence="2" id="KW-1185">Reference proteome</keyword>
<comment type="caution">
    <text evidence="1">The sequence shown here is derived from an EMBL/GenBank/DDBJ whole genome shotgun (WGS) entry which is preliminary data.</text>
</comment>
<reference evidence="1" key="1">
    <citation type="journal article" date="2022" name="Int. J. Mol. Sci.">
        <title>Draft Genome of Tanacetum Coccineum: Genomic Comparison of Closely Related Tanacetum-Family Plants.</title>
        <authorList>
            <person name="Yamashiro T."/>
            <person name="Shiraishi A."/>
            <person name="Nakayama K."/>
            <person name="Satake H."/>
        </authorList>
    </citation>
    <scope>NUCLEOTIDE SEQUENCE</scope>
</reference>
<evidence type="ECO:0000313" key="1">
    <source>
        <dbReference type="EMBL" id="GJS71531.1"/>
    </source>
</evidence>
<gene>
    <name evidence="1" type="ORF">Tco_0704372</name>
</gene>